<gene>
    <name evidence="1" type="ORF">MAR_023738</name>
</gene>
<proteinExistence type="predicted"/>
<evidence type="ECO:0000313" key="1">
    <source>
        <dbReference type="EMBL" id="WAQ99365.1"/>
    </source>
</evidence>
<organism evidence="1 2">
    <name type="scientific">Mya arenaria</name>
    <name type="common">Soft-shell clam</name>
    <dbReference type="NCBI Taxonomy" id="6604"/>
    <lineage>
        <taxon>Eukaryota</taxon>
        <taxon>Metazoa</taxon>
        <taxon>Spiralia</taxon>
        <taxon>Lophotrochozoa</taxon>
        <taxon>Mollusca</taxon>
        <taxon>Bivalvia</taxon>
        <taxon>Autobranchia</taxon>
        <taxon>Heteroconchia</taxon>
        <taxon>Euheterodonta</taxon>
        <taxon>Imparidentia</taxon>
        <taxon>Neoheterodontei</taxon>
        <taxon>Myida</taxon>
        <taxon>Myoidea</taxon>
        <taxon>Myidae</taxon>
        <taxon>Mya</taxon>
    </lineage>
</organism>
<evidence type="ECO:0000313" key="2">
    <source>
        <dbReference type="Proteomes" id="UP001164746"/>
    </source>
</evidence>
<protein>
    <recommendedName>
        <fullName evidence="3">Retrotransposon gag domain-containing protein</fullName>
    </recommendedName>
</protein>
<evidence type="ECO:0008006" key="3">
    <source>
        <dbReference type="Google" id="ProtNLM"/>
    </source>
</evidence>
<name>A0ABY7DWP8_MYAAR</name>
<dbReference type="EMBL" id="CP111014">
    <property type="protein sequence ID" value="WAQ99365.1"/>
    <property type="molecule type" value="Genomic_DNA"/>
</dbReference>
<sequence>MTQLENDYVTLESSERLMHEFYACEQRSSESVHTYASRLEDLFDQAVNLRTVRFSKFLVLMSEDVCCSPTNIRPKNGYAQWLLKDN</sequence>
<dbReference type="Proteomes" id="UP001164746">
    <property type="component" value="Chromosome 3"/>
</dbReference>
<reference evidence="1" key="1">
    <citation type="submission" date="2022-11" db="EMBL/GenBank/DDBJ databases">
        <title>Centuries of genome instability and evolution in soft-shell clam transmissible cancer (bioRxiv).</title>
        <authorList>
            <person name="Hart S.F.M."/>
            <person name="Yonemitsu M.A."/>
            <person name="Giersch R.M."/>
            <person name="Beal B.F."/>
            <person name="Arriagada G."/>
            <person name="Davis B.W."/>
            <person name="Ostrander E.A."/>
            <person name="Goff S.P."/>
            <person name="Metzger M.J."/>
        </authorList>
    </citation>
    <scope>NUCLEOTIDE SEQUENCE</scope>
    <source>
        <strain evidence="1">MELC-2E11</strain>
        <tissue evidence="1">Siphon/mantle</tissue>
    </source>
</reference>
<keyword evidence="2" id="KW-1185">Reference proteome</keyword>
<accession>A0ABY7DWP8</accession>